<dbReference type="AlphaFoldDB" id="A0A8X6RE94"/>
<gene>
    <name evidence="1" type="ORF">TNCV_3194121</name>
</gene>
<keyword evidence="2" id="KW-1185">Reference proteome</keyword>
<evidence type="ECO:0000313" key="1">
    <source>
        <dbReference type="EMBL" id="GFX90594.1"/>
    </source>
</evidence>
<proteinExistence type="predicted"/>
<evidence type="ECO:0000313" key="2">
    <source>
        <dbReference type="Proteomes" id="UP000887159"/>
    </source>
</evidence>
<organism evidence="1 2">
    <name type="scientific">Trichonephila clavipes</name>
    <name type="common">Golden silk orbweaver</name>
    <name type="synonym">Nephila clavipes</name>
    <dbReference type="NCBI Taxonomy" id="2585209"/>
    <lineage>
        <taxon>Eukaryota</taxon>
        <taxon>Metazoa</taxon>
        <taxon>Ecdysozoa</taxon>
        <taxon>Arthropoda</taxon>
        <taxon>Chelicerata</taxon>
        <taxon>Arachnida</taxon>
        <taxon>Araneae</taxon>
        <taxon>Araneomorphae</taxon>
        <taxon>Entelegynae</taxon>
        <taxon>Araneoidea</taxon>
        <taxon>Nephilidae</taxon>
        <taxon>Trichonephila</taxon>
    </lineage>
</organism>
<name>A0A8X6RE94_TRICX</name>
<reference evidence="1" key="1">
    <citation type="submission" date="2020-08" db="EMBL/GenBank/DDBJ databases">
        <title>Multicomponent nature underlies the extraordinary mechanical properties of spider dragline silk.</title>
        <authorList>
            <person name="Kono N."/>
            <person name="Nakamura H."/>
            <person name="Mori M."/>
            <person name="Yoshida Y."/>
            <person name="Ohtoshi R."/>
            <person name="Malay A.D."/>
            <person name="Moran D.A.P."/>
            <person name="Tomita M."/>
            <person name="Numata K."/>
            <person name="Arakawa K."/>
        </authorList>
    </citation>
    <scope>NUCLEOTIDE SEQUENCE</scope>
</reference>
<sequence length="142" mass="16559">MSHLGDKTRNFKPGSSDEDDTPLFGLHLIVILNLHRFNVHHLLYTWVFNGSRIRIHDSKDTIQARSCDDYVLITFLIRQCGHFDGHLVEFPSHNTFFLFPSSQLFDTVPREITPFERKTKRIPTGIRKMSFRSPSSSEQEKL</sequence>
<dbReference type="Proteomes" id="UP000887159">
    <property type="component" value="Unassembled WGS sequence"/>
</dbReference>
<dbReference type="EMBL" id="BMAU01021103">
    <property type="protein sequence ID" value="GFX90594.1"/>
    <property type="molecule type" value="Genomic_DNA"/>
</dbReference>
<comment type="caution">
    <text evidence="1">The sequence shown here is derived from an EMBL/GenBank/DDBJ whole genome shotgun (WGS) entry which is preliminary data.</text>
</comment>
<protein>
    <submittedName>
        <fullName evidence="1">Uncharacterized protein</fullName>
    </submittedName>
</protein>
<accession>A0A8X6RE94</accession>